<protein>
    <recommendedName>
        <fullName evidence="3">PorV/PorQ family protein</fullName>
    </recommendedName>
</protein>
<gene>
    <name evidence="1" type="ORF">SAMN04488029_4035</name>
</gene>
<dbReference type="STRING" id="692418.SAMN04488029_4035"/>
<reference evidence="1 2" key="1">
    <citation type="submission" date="2017-04" db="EMBL/GenBank/DDBJ databases">
        <authorList>
            <person name="Afonso C.L."/>
            <person name="Miller P.J."/>
            <person name="Scott M.A."/>
            <person name="Spackman E."/>
            <person name="Goraichik I."/>
            <person name="Dimitrov K.M."/>
            <person name="Suarez D.L."/>
            <person name="Swayne D.E."/>
        </authorList>
    </citation>
    <scope>NUCLEOTIDE SEQUENCE [LARGE SCALE GENOMIC DNA]</scope>
    <source>
        <strain evidence="1 2">DSM 26133</strain>
    </source>
</reference>
<keyword evidence="2" id="KW-1185">Reference proteome</keyword>
<evidence type="ECO:0000313" key="2">
    <source>
        <dbReference type="Proteomes" id="UP000192472"/>
    </source>
</evidence>
<evidence type="ECO:0008006" key="3">
    <source>
        <dbReference type="Google" id="ProtNLM"/>
    </source>
</evidence>
<dbReference type="Gene3D" id="2.40.160.60">
    <property type="entry name" value="Outer membrane protein transport protein (OMPP1/FadL/TodX)"/>
    <property type="match status" value="1"/>
</dbReference>
<proteinExistence type="predicted"/>
<evidence type="ECO:0000313" key="1">
    <source>
        <dbReference type="EMBL" id="SMD39083.1"/>
    </source>
</evidence>
<dbReference type="Proteomes" id="UP000192472">
    <property type="component" value="Unassembled WGS sequence"/>
</dbReference>
<dbReference type="RefSeq" id="WP_084374728.1">
    <property type="nucleotide sequence ID" value="NZ_FWYF01000005.1"/>
</dbReference>
<dbReference type="OrthoDB" id="9786645at2"/>
<dbReference type="AlphaFoldDB" id="A0A1W2GQZ5"/>
<dbReference type="SUPFAM" id="SSF56935">
    <property type="entry name" value="Porins"/>
    <property type="match status" value="1"/>
</dbReference>
<dbReference type="EMBL" id="FWYF01000005">
    <property type="protein sequence ID" value="SMD39083.1"/>
    <property type="molecule type" value="Genomic_DNA"/>
</dbReference>
<sequence>MKKYFLTGLIWLTVNVSTQAQNGNYAMGARSAAIGGTSITLGDEWALFNNVGGLAHFQEKAIFTSFKNKYGISEFTSLALGGTYPILGGTAGMGMFRFGDDLYNEQRLNLGFSNQLGIVSLGLNVSYYQLNIEGAGSRKTIMIDFGGRAELTEQLYFGAHVSNLNQAKLSTLTDERIPTIMKTGLSYRPSRDLMLNAEVEKEVDQDAVVRLGLEYKILENLSLRTGFKTKPFESSFGIGFYPGKLKADYSYNNNPDLGGIHEISIGYIFSD</sequence>
<accession>A0A1W2GQZ5</accession>
<name>A0A1W2GQZ5_REIFA</name>
<organism evidence="1 2">
    <name type="scientific">Reichenbachiella faecimaris</name>
    <dbReference type="NCBI Taxonomy" id="692418"/>
    <lineage>
        <taxon>Bacteria</taxon>
        <taxon>Pseudomonadati</taxon>
        <taxon>Bacteroidota</taxon>
        <taxon>Cytophagia</taxon>
        <taxon>Cytophagales</taxon>
        <taxon>Reichenbachiellaceae</taxon>
        <taxon>Reichenbachiella</taxon>
    </lineage>
</organism>